<protein>
    <submittedName>
        <fullName evidence="9">HSFY1 protein</fullName>
    </submittedName>
</protein>
<dbReference type="GO" id="GO:0043565">
    <property type="term" value="F:sequence-specific DNA binding"/>
    <property type="evidence" value="ECO:0007669"/>
    <property type="project" value="InterPro"/>
</dbReference>
<evidence type="ECO:0000256" key="1">
    <source>
        <dbReference type="ARBA" id="ARBA00004123"/>
    </source>
</evidence>
<comment type="subcellular location">
    <subcellularLocation>
        <location evidence="1">Nucleus</location>
    </subcellularLocation>
</comment>
<dbReference type="Pfam" id="PF00447">
    <property type="entry name" value="HSF_DNA-bind"/>
    <property type="match status" value="1"/>
</dbReference>
<reference evidence="9 10" key="1">
    <citation type="submission" date="2019-09" db="EMBL/GenBank/DDBJ databases">
        <title>Bird 10,000 Genomes (B10K) Project - Family phase.</title>
        <authorList>
            <person name="Zhang G."/>
        </authorList>
    </citation>
    <scope>NUCLEOTIDE SEQUENCE [LARGE SCALE GENOMIC DNA]</scope>
    <source>
        <strain evidence="9">B10K-DU-011-38</strain>
        <tissue evidence="9">Muscle</tissue>
    </source>
</reference>
<feature type="non-terminal residue" evidence="9">
    <location>
        <position position="1"/>
    </location>
</feature>
<name>A0A7L2HGY0_SAGSE</name>
<dbReference type="GO" id="GO:0005634">
    <property type="term" value="C:nucleus"/>
    <property type="evidence" value="ECO:0007669"/>
    <property type="project" value="UniProtKB-SubCell"/>
</dbReference>
<dbReference type="InterPro" id="IPR000232">
    <property type="entry name" value="HSF_DNA-bd"/>
</dbReference>
<keyword evidence="5" id="KW-0804">Transcription</keyword>
<accession>A0A7L2HGY0</accession>
<evidence type="ECO:0000256" key="4">
    <source>
        <dbReference type="ARBA" id="ARBA00023125"/>
    </source>
</evidence>
<dbReference type="AlphaFoldDB" id="A0A7L2HGY0"/>
<keyword evidence="6" id="KW-0539">Nucleus</keyword>
<dbReference type="SUPFAM" id="SSF46785">
    <property type="entry name" value="Winged helix' DNA-binding domain"/>
    <property type="match status" value="1"/>
</dbReference>
<dbReference type="Gene3D" id="1.10.10.10">
    <property type="entry name" value="Winged helix-like DNA-binding domain superfamily/Winged helix DNA-binding domain"/>
    <property type="match status" value="1"/>
</dbReference>
<keyword evidence="3" id="KW-0805">Transcription regulation</keyword>
<feature type="domain" description="HSF-type DNA-binding" evidence="8">
    <location>
        <begin position="1"/>
        <end position="116"/>
    </location>
</feature>
<keyword evidence="4" id="KW-0238">DNA-binding</keyword>
<proteinExistence type="inferred from homology"/>
<sequence length="116" mass="13796">FPKKLWKMLQSHRFQSIRWADDSLCVAIDAEAFQKKVLAWRGPYRVFETDSMKSFFHQLHLCGFTKAQRDSKTSNWLDEFLAEEAAAPSAHSELLFHYNPNFERDHPHLLERCKQR</sequence>
<evidence type="ECO:0000313" key="10">
    <source>
        <dbReference type="Proteomes" id="UP000539599"/>
    </source>
</evidence>
<evidence type="ECO:0000256" key="6">
    <source>
        <dbReference type="ARBA" id="ARBA00023242"/>
    </source>
</evidence>
<evidence type="ECO:0000256" key="7">
    <source>
        <dbReference type="RuleBase" id="RU004020"/>
    </source>
</evidence>
<dbReference type="InterPro" id="IPR036388">
    <property type="entry name" value="WH-like_DNA-bd_sf"/>
</dbReference>
<comment type="similarity">
    <text evidence="2 7">Belongs to the HSF family.</text>
</comment>
<evidence type="ECO:0000313" key="9">
    <source>
        <dbReference type="EMBL" id="NXQ96492.1"/>
    </source>
</evidence>
<evidence type="ECO:0000256" key="3">
    <source>
        <dbReference type="ARBA" id="ARBA00023015"/>
    </source>
</evidence>
<dbReference type="InterPro" id="IPR036390">
    <property type="entry name" value="WH_DNA-bd_sf"/>
</dbReference>
<feature type="non-terminal residue" evidence="9">
    <location>
        <position position="116"/>
    </location>
</feature>
<gene>
    <name evidence="9" type="primary">Hsfy1</name>
    <name evidence="9" type="ORF">SAGSER_R00885</name>
</gene>
<keyword evidence="10" id="KW-1185">Reference proteome</keyword>
<dbReference type="FunFam" id="1.10.10.10:FF:000349">
    <property type="entry name" value="Heat shock transcription factor, Y-linked"/>
    <property type="match status" value="1"/>
</dbReference>
<evidence type="ECO:0000259" key="8">
    <source>
        <dbReference type="SMART" id="SM00415"/>
    </source>
</evidence>
<dbReference type="Proteomes" id="UP000539599">
    <property type="component" value="Unassembled WGS sequence"/>
</dbReference>
<dbReference type="EMBL" id="VWYJ01010228">
    <property type="protein sequence ID" value="NXQ96492.1"/>
    <property type="molecule type" value="Genomic_DNA"/>
</dbReference>
<evidence type="ECO:0000256" key="2">
    <source>
        <dbReference type="ARBA" id="ARBA00006403"/>
    </source>
</evidence>
<organism evidence="9 10">
    <name type="scientific">Sagittarius serpentarius</name>
    <name type="common">Secretary bird</name>
    <dbReference type="NCBI Taxonomy" id="56258"/>
    <lineage>
        <taxon>Eukaryota</taxon>
        <taxon>Metazoa</taxon>
        <taxon>Chordata</taxon>
        <taxon>Craniata</taxon>
        <taxon>Vertebrata</taxon>
        <taxon>Euteleostomi</taxon>
        <taxon>Archelosauria</taxon>
        <taxon>Archosauria</taxon>
        <taxon>Dinosauria</taxon>
        <taxon>Saurischia</taxon>
        <taxon>Theropoda</taxon>
        <taxon>Coelurosauria</taxon>
        <taxon>Aves</taxon>
        <taxon>Neognathae</taxon>
        <taxon>Neoaves</taxon>
        <taxon>Telluraves</taxon>
        <taxon>Accipitrimorphae</taxon>
        <taxon>Accipitriformes</taxon>
        <taxon>Sagittariidae</taxon>
        <taxon>Sagittarius</taxon>
    </lineage>
</organism>
<dbReference type="SMART" id="SM00415">
    <property type="entry name" value="HSF"/>
    <property type="match status" value="1"/>
</dbReference>
<dbReference type="GO" id="GO:0003700">
    <property type="term" value="F:DNA-binding transcription factor activity"/>
    <property type="evidence" value="ECO:0007669"/>
    <property type="project" value="InterPro"/>
</dbReference>
<comment type="caution">
    <text evidence="9">The sequence shown here is derived from an EMBL/GenBank/DDBJ whole genome shotgun (WGS) entry which is preliminary data.</text>
</comment>
<evidence type="ECO:0000256" key="5">
    <source>
        <dbReference type="ARBA" id="ARBA00023163"/>
    </source>
</evidence>